<organism evidence="1 2">
    <name type="scientific">Lophiotrema nucula</name>
    <dbReference type="NCBI Taxonomy" id="690887"/>
    <lineage>
        <taxon>Eukaryota</taxon>
        <taxon>Fungi</taxon>
        <taxon>Dikarya</taxon>
        <taxon>Ascomycota</taxon>
        <taxon>Pezizomycotina</taxon>
        <taxon>Dothideomycetes</taxon>
        <taxon>Pleosporomycetidae</taxon>
        <taxon>Pleosporales</taxon>
        <taxon>Lophiotremataceae</taxon>
        <taxon>Lophiotrema</taxon>
    </lineage>
</organism>
<keyword evidence="2" id="KW-1185">Reference proteome</keyword>
<evidence type="ECO:0000313" key="1">
    <source>
        <dbReference type="EMBL" id="KAF2107691.1"/>
    </source>
</evidence>
<dbReference type="EMBL" id="ML977352">
    <property type="protein sequence ID" value="KAF2107691.1"/>
    <property type="molecule type" value="Genomic_DNA"/>
</dbReference>
<dbReference type="OrthoDB" id="1658288at2759"/>
<sequence>MKGSVSGAIDVSSATFVPHYTSFQRDEVDAYLKQHLQWKFVLLGGAEKPASDFPDTLISVWRGSGEPRDAEDGGAHLPPRYGDYVPIHQATHGKLCGLKSDDAVLGEHAYS</sequence>
<protein>
    <submittedName>
        <fullName evidence="1">Uncharacterized protein</fullName>
    </submittedName>
</protein>
<dbReference type="AlphaFoldDB" id="A0A6A5YND0"/>
<evidence type="ECO:0000313" key="2">
    <source>
        <dbReference type="Proteomes" id="UP000799770"/>
    </source>
</evidence>
<dbReference type="Proteomes" id="UP000799770">
    <property type="component" value="Unassembled WGS sequence"/>
</dbReference>
<proteinExistence type="predicted"/>
<reference evidence="1" key="1">
    <citation type="journal article" date="2020" name="Stud. Mycol.">
        <title>101 Dothideomycetes genomes: a test case for predicting lifestyles and emergence of pathogens.</title>
        <authorList>
            <person name="Haridas S."/>
            <person name="Albert R."/>
            <person name="Binder M."/>
            <person name="Bloem J."/>
            <person name="Labutti K."/>
            <person name="Salamov A."/>
            <person name="Andreopoulos B."/>
            <person name="Baker S."/>
            <person name="Barry K."/>
            <person name="Bills G."/>
            <person name="Bluhm B."/>
            <person name="Cannon C."/>
            <person name="Castanera R."/>
            <person name="Culley D."/>
            <person name="Daum C."/>
            <person name="Ezra D."/>
            <person name="Gonzalez J."/>
            <person name="Henrissat B."/>
            <person name="Kuo A."/>
            <person name="Liang C."/>
            <person name="Lipzen A."/>
            <person name="Lutzoni F."/>
            <person name="Magnuson J."/>
            <person name="Mondo S."/>
            <person name="Nolan M."/>
            <person name="Ohm R."/>
            <person name="Pangilinan J."/>
            <person name="Park H.-J."/>
            <person name="Ramirez L."/>
            <person name="Alfaro M."/>
            <person name="Sun H."/>
            <person name="Tritt A."/>
            <person name="Yoshinaga Y."/>
            <person name="Zwiers L.-H."/>
            <person name="Turgeon B."/>
            <person name="Goodwin S."/>
            <person name="Spatafora J."/>
            <person name="Crous P."/>
            <person name="Grigoriev I."/>
        </authorList>
    </citation>
    <scope>NUCLEOTIDE SEQUENCE</scope>
    <source>
        <strain evidence="1">CBS 627.86</strain>
    </source>
</reference>
<gene>
    <name evidence="1" type="ORF">BDV96DRAFT_606249</name>
</gene>
<name>A0A6A5YND0_9PLEO</name>
<accession>A0A6A5YND0</accession>